<evidence type="ECO:0000313" key="3">
    <source>
        <dbReference type="Proteomes" id="UP000007148"/>
    </source>
</evidence>
<dbReference type="InParanoid" id="G4TLU5"/>
<dbReference type="Proteomes" id="UP000007148">
    <property type="component" value="Unassembled WGS sequence"/>
</dbReference>
<evidence type="ECO:0000313" key="2">
    <source>
        <dbReference type="EMBL" id="CCA72288.1"/>
    </source>
</evidence>
<dbReference type="PROSITE" id="PS00675">
    <property type="entry name" value="SIGMA54_INTERACT_1"/>
    <property type="match status" value="1"/>
</dbReference>
<dbReference type="HOGENOM" id="CLU_639535_0_0_1"/>
<gene>
    <name evidence="2" type="ORF">PIIN_06222</name>
</gene>
<protein>
    <recommendedName>
        <fullName evidence="4">G domain-containing protein</fullName>
    </recommendedName>
</protein>
<evidence type="ECO:0000256" key="1">
    <source>
        <dbReference type="SAM" id="SignalP"/>
    </source>
</evidence>
<keyword evidence="3" id="KW-1185">Reference proteome</keyword>
<dbReference type="SUPFAM" id="SSF52540">
    <property type="entry name" value="P-loop containing nucleoside triphosphate hydrolases"/>
    <property type="match status" value="1"/>
</dbReference>
<sequence length="429" mass="48455">MQSLHVSKAILHMLLVAVTMHEAGGEFTFKGLFDHLETLFRDIDDASADREELTRLRHRLDHAFFTCCINFPGSVDIRRSFVSYVEYGQMDTSECARIHGVRYETLELSAQWDLGYPWLHDESLVTIDSISADNNWWSYKESLSTCPSRSVLVRQYGEHSQTGSRAGETASVTGAFSNSGDKRPVPYAQPMTTILTDDSWTGPHAINVLDWKQVHSVTKKHRIIILYGETGTGKSSFINAVIGFPAARVVHNLQGSKSLLESFRIALDRKELLLVEIREKSEFSQWFKAEYGPLVAGVIYFHRITDTRTAHMGMRSRELVTQILAPYAPVEILLTTMWDVPATAGQIQSERELILSVAPGAYRFERMDNTIRQTSTEIIRSARQILRQILSADEKQRENMIQVDNEGKNSYVASGKLGNTGLNRAIPWP</sequence>
<feature type="signal peptide" evidence="1">
    <location>
        <begin position="1"/>
        <end position="25"/>
    </location>
</feature>
<dbReference type="OrthoDB" id="2846732at2759"/>
<dbReference type="Gene3D" id="3.40.50.300">
    <property type="entry name" value="P-loop containing nucleotide triphosphate hydrolases"/>
    <property type="match status" value="1"/>
</dbReference>
<organism evidence="2 3">
    <name type="scientific">Serendipita indica (strain DSM 11827)</name>
    <name type="common">Root endophyte fungus</name>
    <name type="synonym">Piriformospora indica</name>
    <dbReference type="NCBI Taxonomy" id="1109443"/>
    <lineage>
        <taxon>Eukaryota</taxon>
        <taxon>Fungi</taxon>
        <taxon>Dikarya</taxon>
        <taxon>Basidiomycota</taxon>
        <taxon>Agaricomycotina</taxon>
        <taxon>Agaricomycetes</taxon>
        <taxon>Sebacinales</taxon>
        <taxon>Serendipitaceae</taxon>
        <taxon>Serendipita</taxon>
    </lineage>
</organism>
<dbReference type="EMBL" id="CAFZ01000157">
    <property type="protein sequence ID" value="CCA72288.1"/>
    <property type="molecule type" value="Genomic_DNA"/>
</dbReference>
<proteinExistence type="predicted"/>
<feature type="chain" id="PRO_5003468884" description="G domain-containing protein" evidence="1">
    <location>
        <begin position="26"/>
        <end position="429"/>
    </location>
</feature>
<dbReference type="InterPro" id="IPR025662">
    <property type="entry name" value="Sigma_54_int_dom_ATP-bd_1"/>
</dbReference>
<reference evidence="2 3" key="1">
    <citation type="journal article" date="2011" name="PLoS Pathog.">
        <title>Endophytic Life Strategies Decoded by Genome and Transcriptome Analyses of the Mutualistic Root Symbiont Piriformospora indica.</title>
        <authorList>
            <person name="Zuccaro A."/>
            <person name="Lahrmann U."/>
            <person name="Guldener U."/>
            <person name="Langen G."/>
            <person name="Pfiffi S."/>
            <person name="Biedenkopf D."/>
            <person name="Wong P."/>
            <person name="Samans B."/>
            <person name="Grimm C."/>
            <person name="Basiewicz M."/>
            <person name="Murat C."/>
            <person name="Martin F."/>
            <person name="Kogel K.H."/>
        </authorList>
    </citation>
    <scope>NUCLEOTIDE SEQUENCE [LARGE SCALE GENOMIC DNA]</scope>
    <source>
        <strain evidence="2 3">DSM 11827</strain>
    </source>
</reference>
<comment type="caution">
    <text evidence="2">The sequence shown here is derived from an EMBL/GenBank/DDBJ whole genome shotgun (WGS) entry which is preliminary data.</text>
</comment>
<dbReference type="InterPro" id="IPR027417">
    <property type="entry name" value="P-loop_NTPase"/>
</dbReference>
<name>G4TLU5_SERID</name>
<dbReference type="AlphaFoldDB" id="G4TLU5"/>
<accession>G4TLU5</accession>
<keyword evidence="1" id="KW-0732">Signal</keyword>
<evidence type="ECO:0008006" key="4">
    <source>
        <dbReference type="Google" id="ProtNLM"/>
    </source>
</evidence>